<sequence length="56" mass="6398">MALSFITHFVIPRDRLNVYSKTLVLLDEMTTTVLPQEHDPFGSKLPLKNMHPIGSF</sequence>
<keyword evidence="2" id="KW-1185">Reference proteome</keyword>
<dbReference type="EMBL" id="FOCQ01000017">
    <property type="protein sequence ID" value="SEN67658.1"/>
    <property type="molecule type" value="Genomic_DNA"/>
</dbReference>
<name>A0A1H8IIT9_9BACL</name>
<evidence type="ECO:0000313" key="2">
    <source>
        <dbReference type="Proteomes" id="UP000199695"/>
    </source>
</evidence>
<dbReference type="Proteomes" id="UP000199695">
    <property type="component" value="Unassembled WGS sequence"/>
</dbReference>
<evidence type="ECO:0000313" key="1">
    <source>
        <dbReference type="EMBL" id="SEN67658.1"/>
    </source>
</evidence>
<protein>
    <submittedName>
        <fullName evidence="1">Uncharacterized protein</fullName>
    </submittedName>
</protein>
<reference evidence="1 2" key="1">
    <citation type="submission" date="2016-10" db="EMBL/GenBank/DDBJ databases">
        <authorList>
            <person name="de Groot N.N."/>
        </authorList>
    </citation>
    <scope>NUCLEOTIDE SEQUENCE [LARGE SCALE GENOMIC DNA]</scope>
    <source>
        <strain evidence="1 2">DSM 46701</strain>
    </source>
</reference>
<proteinExistence type="predicted"/>
<dbReference type="AlphaFoldDB" id="A0A1H8IIT9"/>
<organism evidence="1 2">
    <name type="scientific">Lihuaxuella thermophila</name>
    <dbReference type="NCBI Taxonomy" id="1173111"/>
    <lineage>
        <taxon>Bacteria</taxon>
        <taxon>Bacillati</taxon>
        <taxon>Bacillota</taxon>
        <taxon>Bacilli</taxon>
        <taxon>Bacillales</taxon>
        <taxon>Thermoactinomycetaceae</taxon>
        <taxon>Lihuaxuella</taxon>
    </lineage>
</organism>
<accession>A0A1H8IIT9</accession>
<gene>
    <name evidence="1" type="ORF">SAMN05444955_11778</name>
</gene>
<dbReference type="STRING" id="1173111.SAMN05444955_11778"/>